<evidence type="ECO:0000256" key="9">
    <source>
        <dbReference type="RuleBase" id="RU367104"/>
    </source>
</evidence>
<gene>
    <name evidence="13" type="primary">LOC112679342</name>
    <name evidence="11" type="ORF">g.107636</name>
</gene>
<keyword evidence="4" id="KW-0863">Zinc-finger</keyword>
<dbReference type="GO" id="GO:0030968">
    <property type="term" value="P:endoplasmic reticulum unfolded protein response"/>
    <property type="evidence" value="ECO:0007669"/>
    <property type="project" value="TreeGrafter"/>
</dbReference>
<dbReference type="RefSeq" id="XP_025404900.1">
    <property type="nucleotide sequence ID" value="XM_025549115.1"/>
</dbReference>
<keyword evidence="9" id="KW-0963">Cytoplasm</keyword>
<dbReference type="InterPro" id="IPR029071">
    <property type="entry name" value="Ubiquitin-like_domsf"/>
</dbReference>
<reference evidence="13" key="2">
    <citation type="submission" date="2025-04" db="UniProtKB">
        <authorList>
            <consortium name="RefSeq"/>
        </authorList>
    </citation>
    <scope>IDENTIFICATION</scope>
    <source>
        <tissue evidence="13">Whole body</tissue>
    </source>
</reference>
<keyword evidence="2" id="KW-0645">Protease</keyword>
<evidence type="ECO:0000256" key="1">
    <source>
        <dbReference type="ARBA" id="ARBA00000707"/>
    </source>
</evidence>
<dbReference type="GO" id="GO:0036503">
    <property type="term" value="P:ERAD pathway"/>
    <property type="evidence" value="ECO:0007669"/>
    <property type="project" value="TreeGrafter"/>
</dbReference>
<dbReference type="GO" id="GO:0016579">
    <property type="term" value="P:protein deubiquitination"/>
    <property type="evidence" value="ECO:0007669"/>
    <property type="project" value="TreeGrafter"/>
</dbReference>
<dbReference type="CDD" id="cd22745">
    <property type="entry name" value="OTU_OTU1"/>
    <property type="match status" value="1"/>
</dbReference>
<name>A0A2S2Q100_9HEMI</name>
<evidence type="ECO:0000256" key="2">
    <source>
        <dbReference type="ARBA" id="ARBA00022670"/>
    </source>
</evidence>
<dbReference type="PANTHER" id="PTHR13312:SF0">
    <property type="entry name" value="UBIQUITIN THIOESTERASE OTU1"/>
    <property type="match status" value="1"/>
</dbReference>
<evidence type="ECO:0000256" key="6">
    <source>
        <dbReference type="ARBA" id="ARBA00022801"/>
    </source>
</evidence>
<evidence type="ECO:0000256" key="4">
    <source>
        <dbReference type="ARBA" id="ARBA00022771"/>
    </source>
</evidence>
<comment type="subcellular location">
    <subcellularLocation>
        <location evidence="9">Cytoplasm</location>
    </subcellularLocation>
</comment>
<dbReference type="Gene3D" id="3.10.20.90">
    <property type="entry name" value="Phosphatidylinositol 3-kinase Catalytic Subunit, Chain A, domain 1"/>
    <property type="match status" value="1"/>
</dbReference>
<keyword evidence="5 9" id="KW-0833">Ubl conjugation pathway</keyword>
<dbReference type="InterPro" id="IPR038765">
    <property type="entry name" value="Papain-like_cys_pep_sf"/>
</dbReference>
<dbReference type="Pfam" id="PF24560">
    <property type="entry name" value="zf-C2H2_OTU1_C"/>
    <property type="match status" value="1"/>
</dbReference>
<dbReference type="InterPro" id="IPR048857">
    <property type="entry name" value="OTU1_Ubl"/>
</dbReference>
<dbReference type="Pfam" id="PF02338">
    <property type="entry name" value="OTU"/>
    <property type="match status" value="1"/>
</dbReference>
<dbReference type="Proteomes" id="UP000694846">
    <property type="component" value="Unplaced"/>
</dbReference>
<dbReference type="EC" id="3.4.19.12" evidence="9"/>
<dbReference type="SUPFAM" id="SSF54236">
    <property type="entry name" value="Ubiquitin-like"/>
    <property type="match status" value="1"/>
</dbReference>
<comment type="function">
    <text evidence="9">Hydrolase that can remove conjugated ubiquitin from proteins and may therefore play an important regulatory role at the level of protein turnover by preventing degradation.</text>
</comment>
<dbReference type="Pfam" id="PF21403">
    <property type="entry name" value="OTU1_UBXL"/>
    <property type="match status" value="1"/>
</dbReference>
<proteinExistence type="predicted"/>
<dbReference type="GO" id="GO:0005634">
    <property type="term" value="C:nucleus"/>
    <property type="evidence" value="ECO:0007669"/>
    <property type="project" value="TreeGrafter"/>
</dbReference>
<dbReference type="CDD" id="cd17059">
    <property type="entry name" value="Ubl_OTU1"/>
    <property type="match status" value="1"/>
</dbReference>
<dbReference type="GO" id="GO:0005829">
    <property type="term" value="C:cytosol"/>
    <property type="evidence" value="ECO:0007669"/>
    <property type="project" value="TreeGrafter"/>
</dbReference>
<dbReference type="PANTHER" id="PTHR13312">
    <property type="entry name" value="HIV-INDUCED PROTEIN-7-LIKE PROTEASE"/>
    <property type="match status" value="1"/>
</dbReference>
<keyword evidence="7 9" id="KW-0788">Thiol protease</keyword>
<evidence type="ECO:0000256" key="3">
    <source>
        <dbReference type="ARBA" id="ARBA00022723"/>
    </source>
</evidence>
<keyword evidence="6 9" id="KW-0378">Hydrolase</keyword>
<keyword evidence="3" id="KW-0479">Metal-binding</keyword>
<dbReference type="GeneID" id="112679342"/>
<feature type="domain" description="OTU" evidence="10">
    <location>
        <begin position="110"/>
        <end position="234"/>
    </location>
</feature>
<dbReference type="GO" id="GO:0008270">
    <property type="term" value="F:zinc ion binding"/>
    <property type="evidence" value="ECO:0007669"/>
    <property type="project" value="UniProtKB-KW"/>
</dbReference>
<evidence type="ECO:0000256" key="7">
    <source>
        <dbReference type="ARBA" id="ARBA00022807"/>
    </source>
</evidence>
<evidence type="ECO:0000313" key="12">
    <source>
        <dbReference type="Proteomes" id="UP000694846"/>
    </source>
</evidence>
<dbReference type="InterPro" id="IPR013087">
    <property type="entry name" value="Znf_C2H2_type"/>
</dbReference>
<dbReference type="CTD" id="55432"/>
<dbReference type="InterPro" id="IPR003323">
    <property type="entry name" value="OTU_dom"/>
</dbReference>
<keyword evidence="8" id="KW-0862">Zinc</keyword>
<dbReference type="GO" id="GO:0004843">
    <property type="term" value="F:cysteine-type deubiquitinase activity"/>
    <property type="evidence" value="ECO:0007669"/>
    <property type="project" value="UniProtKB-UniRule"/>
</dbReference>
<dbReference type="PROSITE" id="PS00028">
    <property type="entry name" value="ZINC_FINGER_C2H2_1"/>
    <property type="match status" value="1"/>
</dbReference>
<reference evidence="11" key="1">
    <citation type="submission" date="2018-04" db="EMBL/GenBank/DDBJ databases">
        <title>Transcriptome assembly of Sipha flava.</title>
        <authorList>
            <person name="Scully E.D."/>
            <person name="Geib S.M."/>
            <person name="Palmer N.A."/>
            <person name="Koch K."/>
            <person name="Bradshaw J."/>
            <person name="Heng-Moss T."/>
            <person name="Sarath G."/>
        </authorList>
    </citation>
    <scope>NUCLEOTIDE SEQUENCE</scope>
</reference>
<dbReference type="EMBL" id="GGMS01002244">
    <property type="protein sequence ID" value="MBY71447.1"/>
    <property type="molecule type" value="Transcribed_RNA"/>
</dbReference>
<dbReference type="PROSITE" id="PS50802">
    <property type="entry name" value="OTU"/>
    <property type="match status" value="1"/>
</dbReference>
<evidence type="ECO:0000313" key="11">
    <source>
        <dbReference type="EMBL" id="MBY71447.1"/>
    </source>
</evidence>
<keyword evidence="12" id="KW-1185">Reference proteome</keyword>
<dbReference type="Gene3D" id="3.90.70.80">
    <property type="match status" value="1"/>
</dbReference>
<accession>A0A2S2Q100</accession>
<evidence type="ECO:0000256" key="5">
    <source>
        <dbReference type="ARBA" id="ARBA00022786"/>
    </source>
</evidence>
<organism evidence="11">
    <name type="scientific">Sipha flava</name>
    <name type="common">yellow sugarcane aphid</name>
    <dbReference type="NCBI Taxonomy" id="143950"/>
    <lineage>
        <taxon>Eukaryota</taxon>
        <taxon>Metazoa</taxon>
        <taxon>Ecdysozoa</taxon>
        <taxon>Arthropoda</taxon>
        <taxon>Hexapoda</taxon>
        <taxon>Insecta</taxon>
        <taxon>Pterygota</taxon>
        <taxon>Neoptera</taxon>
        <taxon>Paraneoptera</taxon>
        <taxon>Hemiptera</taxon>
        <taxon>Sternorrhyncha</taxon>
        <taxon>Aphidomorpha</taxon>
        <taxon>Aphidoidea</taxon>
        <taxon>Aphididae</taxon>
        <taxon>Sipha</taxon>
    </lineage>
</organism>
<dbReference type="SUPFAM" id="SSF54001">
    <property type="entry name" value="Cysteine proteinases"/>
    <property type="match status" value="1"/>
</dbReference>
<evidence type="ECO:0000259" key="10">
    <source>
        <dbReference type="PROSITE" id="PS50802"/>
    </source>
</evidence>
<sequence>MSDIVIRLKCRAGTFPLTVPLNCAISDLIEQVSALSAIPVSSIKILLGFPPKPIQKCDGTVEDAGLKSGDTIIAEVNSSGTDIQQGKVENENKVLKHITEQEVGDGLPLILRKVVPADNSCLFTSLGFVLGGKIDLTSGNYMREVIANAVNSDQAYFSDAVLGKSNADYCEWIRNPNSWGGAIEVSILSNFYGIEIDVIDTQSGSISKFGEDKSYPHRAFLIYDGIHYDPLYLESSNLLPGDVIQTLYPTNDDRMLEAAQMLANEAKSSRQYTDVNRFTLKCLDCGCIMIGQSQAQEHAKLTAHTNFNEY</sequence>
<dbReference type="InterPro" id="IPR057766">
    <property type="entry name" value="Znf-C2H2_OTU1-like_C"/>
</dbReference>
<protein>
    <recommendedName>
        <fullName evidence="9">Ubiquitin thioesterase OTU</fullName>
        <ecNumber evidence="9">3.4.19.12</ecNumber>
    </recommendedName>
</protein>
<comment type="catalytic activity">
    <reaction evidence="1 9">
        <text>Thiol-dependent hydrolysis of ester, thioester, amide, peptide and isopeptide bonds formed by the C-terminal Gly of ubiquitin (a 76-residue protein attached to proteins as an intracellular targeting signal).</text>
        <dbReference type="EC" id="3.4.19.12"/>
    </reaction>
</comment>
<evidence type="ECO:0000256" key="8">
    <source>
        <dbReference type="ARBA" id="ARBA00022833"/>
    </source>
</evidence>
<evidence type="ECO:0000313" key="13">
    <source>
        <dbReference type="RefSeq" id="XP_025404900.1"/>
    </source>
</evidence>
<dbReference type="AlphaFoldDB" id="A0A2S2Q100"/>
<dbReference type="OrthoDB" id="65596at2759"/>